<accession>A0A7D9EGB9</accession>
<sequence>MERAKRNLLSVSASIFDPLGLIAPITAIIKTIFQLLCKDKLNWNDIIPPDIALVWDKFLEELKGLQEIRQHRGKEKSWEPWVENRVVSIRNVVDHDRSRFVKGEVNPADVPTRISSNLHECFAGCWFSGPSFLLSQHFESGGKDISTDGTNRNSVDELSVKIGNISEGSCLNNTTQNDTPDNACSLNTVIDCTRYSSLKKLIVTTGYVMRFINNLRKQVKKQSDVITDNVLKVDEYETALSMRIKDEQLVIKRQSIFCNLRASLNLFDDKDGWLRLKG</sequence>
<dbReference type="InterPro" id="IPR008042">
    <property type="entry name" value="Retrotrans_Pao"/>
</dbReference>
<reference evidence="1" key="1">
    <citation type="submission" date="2020-04" db="EMBL/GenBank/DDBJ databases">
        <authorList>
            <person name="Alioto T."/>
            <person name="Alioto T."/>
            <person name="Gomez Garrido J."/>
        </authorList>
    </citation>
    <scope>NUCLEOTIDE SEQUENCE</scope>
    <source>
        <strain evidence="1">A484AB</strain>
    </source>
</reference>
<evidence type="ECO:0000313" key="1">
    <source>
        <dbReference type="EMBL" id="CAB4009873.1"/>
    </source>
</evidence>
<protein>
    <submittedName>
        <fullName evidence="1">Uncharacterized protein</fullName>
    </submittedName>
</protein>
<keyword evidence="2" id="KW-1185">Reference proteome</keyword>
<dbReference type="OrthoDB" id="6429900at2759"/>
<dbReference type="PANTHER" id="PTHR47331">
    <property type="entry name" value="PHD-TYPE DOMAIN-CONTAINING PROTEIN"/>
    <property type="match status" value="1"/>
</dbReference>
<gene>
    <name evidence="1" type="ORF">PACLA_8A036841</name>
</gene>
<evidence type="ECO:0000313" key="2">
    <source>
        <dbReference type="Proteomes" id="UP001152795"/>
    </source>
</evidence>
<dbReference type="EMBL" id="CACRXK020006600">
    <property type="protein sequence ID" value="CAB4009873.1"/>
    <property type="molecule type" value="Genomic_DNA"/>
</dbReference>
<dbReference type="Proteomes" id="UP001152795">
    <property type="component" value="Unassembled WGS sequence"/>
</dbReference>
<dbReference type="AlphaFoldDB" id="A0A7D9EGB9"/>
<proteinExistence type="predicted"/>
<organism evidence="1 2">
    <name type="scientific">Paramuricea clavata</name>
    <name type="common">Red gorgonian</name>
    <name type="synonym">Violescent sea-whip</name>
    <dbReference type="NCBI Taxonomy" id="317549"/>
    <lineage>
        <taxon>Eukaryota</taxon>
        <taxon>Metazoa</taxon>
        <taxon>Cnidaria</taxon>
        <taxon>Anthozoa</taxon>
        <taxon>Octocorallia</taxon>
        <taxon>Malacalcyonacea</taxon>
        <taxon>Plexauridae</taxon>
        <taxon>Paramuricea</taxon>
    </lineage>
</organism>
<dbReference type="Pfam" id="PF05380">
    <property type="entry name" value="Peptidase_A17"/>
    <property type="match status" value="1"/>
</dbReference>
<name>A0A7D9EGB9_PARCT</name>
<dbReference type="PANTHER" id="PTHR47331:SF5">
    <property type="entry name" value="RIBONUCLEASE H"/>
    <property type="match status" value="1"/>
</dbReference>
<comment type="caution">
    <text evidence="1">The sequence shown here is derived from an EMBL/GenBank/DDBJ whole genome shotgun (WGS) entry which is preliminary data.</text>
</comment>